<evidence type="ECO:0000256" key="2">
    <source>
        <dbReference type="ARBA" id="ARBA00005712"/>
    </source>
</evidence>
<dbReference type="Proteomes" id="UP000177905">
    <property type="component" value="Unassembled WGS sequence"/>
</dbReference>
<keyword evidence="3" id="KW-0813">Transport</keyword>
<proteinExistence type="inferred from homology"/>
<comment type="similarity">
    <text evidence="2">Belongs to the ATPase epsilon chain family.</text>
</comment>
<dbReference type="InterPro" id="IPR020546">
    <property type="entry name" value="ATP_synth_F1_dsu/esu_N"/>
</dbReference>
<gene>
    <name evidence="8" type="ORF">A2290_04880</name>
</gene>
<evidence type="ECO:0000256" key="6">
    <source>
        <dbReference type="ARBA" id="ARBA00023196"/>
    </source>
</evidence>
<dbReference type="SUPFAM" id="SSF51344">
    <property type="entry name" value="Epsilon subunit of F1F0-ATP synthase N-terminal domain"/>
    <property type="match status" value="1"/>
</dbReference>
<dbReference type="InterPro" id="IPR036771">
    <property type="entry name" value="ATPsynth_dsu/esu_N"/>
</dbReference>
<reference evidence="8 9" key="1">
    <citation type="journal article" date="2016" name="Nat. Commun.">
        <title>Thousands of microbial genomes shed light on interconnected biogeochemical processes in an aquifer system.</title>
        <authorList>
            <person name="Anantharaman K."/>
            <person name="Brown C.T."/>
            <person name="Hug L.A."/>
            <person name="Sharon I."/>
            <person name="Castelle C.J."/>
            <person name="Probst A.J."/>
            <person name="Thomas B.C."/>
            <person name="Singh A."/>
            <person name="Wilkins M.J."/>
            <person name="Karaoz U."/>
            <person name="Brodie E.L."/>
            <person name="Williams K.H."/>
            <person name="Hubbard S.S."/>
            <person name="Banfield J.F."/>
        </authorList>
    </citation>
    <scope>NUCLEOTIDE SEQUENCE [LARGE SCALE GENOMIC DNA]</scope>
</reference>
<protein>
    <recommendedName>
        <fullName evidence="7">ATP synthase F1 complex delta/epsilon subunit N-terminal domain-containing protein</fullName>
    </recommendedName>
</protein>
<evidence type="ECO:0000256" key="1">
    <source>
        <dbReference type="ARBA" id="ARBA00004184"/>
    </source>
</evidence>
<keyword evidence="6" id="KW-0066">ATP synthesis</keyword>
<dbReference type="EMBL" id="MEUA01000063">
    <property type="protein sequence ID" value="OGC12969.1"/>
    <property type="molecule type" value="Genomic_DNA"/>
</dbReference>
<dbReference type="GO" id="GO:0046933">
    <property type="term" value="F:proton-transporting ATP synthase activity, rotational mechanism"/>
    <property type="evidence" value="ECO:0007669"/>
    <property type="project" value="InterPro"/>
</dbReference>
<evidence type="ECO:0000313" key="9">
    <source>
        <dbReference type="Proteomes" id="UP000177905"/>
    </source>
</evidence>
<dbReference type="Gene3D" id="2.60.15.10">
    <property type="entry name" value="F0F1 ATP synthase delta/epsilon subunit, N-terminal"/>
    <property type="match status" value="1"/>
</dbReference>
<dbReference type="GO" id="GO:0045259">
    <property type="term" value="C:proton-transporting ATP synthase complex"/>
    <property type="evidence" value="ECO:0007669"/>
    <property type="project" value="UniProtKB-KW"/>
</dbReference>
<organism evidence="8 9">
    <name type="scientific">candidate division WOR-1 bacterium RIFOXYB2_FULL_36_35</name>
    <dbReference type="NCBI Taxonomy" id="1802578"/>
    <lineage>
        <taxon>Bacteria</taxon>
        <taxon>Bacillati</taxon>
        <taxon>Saganbacteria</taxon>
    </lineage>
</organism>
<feature type="domain" description="ATP synthase F1 complex delta/epsilon subunit N-terminal" evidence="7">
    <location>
        <begin position="6"/>
        <end position="82"/>
    </location>
</feature>
<name>A0A1F4RXT8_UNCSA</name>
<dbReference type="Pfam" id="PF02823">
    <property type="entry name" value="ATP-synt_DE_N"/>
    <property type="match status" value="1"/>
</dbReference>
<dbReference type="AlphaFoldDB" id="A0A1F4RXT8"/>
<evidence type="ECO:0000256" key="3">
    <source>
        <dbReference type="ARBA" id="ARBA00022448"/>
    </source>
</evidence>
<evidence type="ECO:0000256" key="4">
    <source>
        <dbReference type="ARBA" id="ARBA00023065"/>
    </source>
</evidence>
<keyword evidence="5" id="KW-0472">Membrane</keyword>
<evidence type="ECO:0000256" key="5">
    <source>
        <dbReference type="ARBA" id="ARBA00023136"/>
    </source>
</evidence>
<evidence type="ECO:0000313" key="8">
    <source>
        <dbReference type="EMBL" id="OGC12969.1"/>
    </source>
</evidence>
<accession>A0A1F4RXT8</accession>
<comment type="caution">
    <text evidence="8">The sequence shown here is derived from an EMBL/GenBank/DDBJ whole genome shotgun (WGS) entry which is preliminary data.</text>
</comment>
<evidence type="ECO:0000259" key="7">
    <source>
        <dbReference type="Pfam" id="PF02823"/>
    </source>
</evidence>
<dbReference type="GO" id="GO:0012505">
    <property type="term" value="C:endomembrane system"/>
    <property type="evidence" value="ECO:0007669"/>
    <property type="project" value="UniProtKB-SubCell"/>
</dbReference>
<keyword evidence="6" id="KW-0139">CF(1)</keyword>
<keyword evidence="4" id="KW-0406">Ion transport</keyword>
<comment type="subcellular location">
    <subcellularLocation>
        <location evidence="1">Endomembrane system</location>
        <topology evidence="1">Peripheral membrane protein</topology>
    </subcellularLocation>
</comment>
<sequence length="90" mass="10129">MIMNLFNLKIWGVEREVFDGKASLLKLKAVDGELEILAGHIPYINALSSGKIEFQKEDGHKIVLHADSGFIKVEKNNRVYVFIQTPICVS</sequence>
<dbReference type="CDD" id="cd12152">
    <property type="entry name" value="F1-ATPase_delta"/>
    <property type="match status" value="1"/>
</dbReference>
<dbReference type="InterPro" id="IPR001469">
    <property type="entry name" value="ATP_synth_F1_dsu/esu"/>
</dbReference>